<dbReference type="Proteomes" id="UP000215563">
    <property type="component" value="Unassembled WGS sequence"/>
</dbReference>
<proteinExistence type="predicted"/>
<evidence type="ECO:0000313" key="1">
    <source>
        <dbReference type="EMBL" id="OXM48112.1"/>
    </source>
</evidence>
<dbReference type="EMBL" id="NMQU01000066">
    <property type="protein sequence ID" value="OXM48112.1"/>
    <property type="molecule type" value="Genomic_DNA"/>
</dbReference>
<evidence type="ECO:0000313" key="2">
    <source>
        <dbReference type="Proteomes" id="UP000215563"/>
    </source>
</evidence>
<sequence>MEWDATQAVSAALAAGEDSVTLALRMPDSRRFDPSYGRRVENRLHLFLDFNRPPSVPTNLAVGHEPCGADPVYTPDNPVQITGVVDDPDRSPVSAKVTVWPADDPANRRELGPDSATSAPHYASFRLPADFITDGRVYRWTMQGVDKGLTGPASAPCSFIADRKAPAAGPVVTSTDYPNDGAAHGFVGIPGTFTIDAKGDQDVVGFAIANGYVPADRPGGVATVRYTPTEPFDTFRAWSVDKARNFGPGTHYGFSARSSTPDVKFSVVDVNVGEPVRLDFAPGAMPGVVEYVYNFGAAGDVVVPAGPDGKTTVTVTPKLAWASLRVSGRTREGWTSQLWDGLVELGNGTPTVTSSTYPADQPGGGVGVPGDFTFASTRPGVTGFVYTVDYGEPVSVAAQNGTATISLTPGSSGYHNVEVTSTNADGSASTPRRHVFIVNG</sequence>
<accession>A0A229RN69</accession>
<keyword evidence="2" id="KW-1185">Reference proteome</keyword>
<gene>
    <name evidence="1" type="ORF">CFP75_22445</name>
</gene>
<dbReference type="AlphaFoldDB" id="A0A229RN69"/>
<reference evidence="1 2" key="1">
    <citation type="submission" date="2017-07" db="EMBL/GenBank/DDBJ databases">
        <title>Amycolatopsis alba DSM 44262 Genome sequencing and assembly.</title>
        <authorList>
            <person name="Kaur N."/>
            <person name="Mayilraj S."/>
        </authorList>
    </citation>
    <scope>NUCLEOTIDE SEQUENCE [LARGE SCALE GENOMIC DNA]</scope>
    <source>
        <strain evidence="1 2">DSM 44262</strain>
    </source>
</reference>
<name>A0A229RN69_AMYAL</name>
<organism evidence="1 2">
    <name type="scientific">Amycolatopsis alba DSM 44262</name>
    <dbReference type="NCBI Taxonomy" id="1125972"/>
    <lineage>
        <taxon>Bacteria</taxon>
        <taxon>Bacillati</taxon>
        <taxon>Actinomycetota</taxon>
        <taxon>Actinomycetes</taxon>
        <taxon>Pseudonocardiales</taxon>
        <taxon>Pseudonocardiaceae</taxon>
        <taxon>Amycolatopsis</taxon>
    </lineage>
</organism>
<protein>
    <submittedName>
        <fullName evidence="1">Uncharacterized protein</fullName>
    </submittedName>
</protein>
<comment type="caution">
    <text evidence="1">The sequence shown here is derived from an EMBL/GenBank/DDBJ whole genome shotgun (WGS) entry which is preliminary data.</text>
</comment>